<dbReference type="Proteomes" id="UP000001861">
    <property type="component" value="Unassembled WGS sequence"/>
</dbReference>
<dbReference type="VEuPathDB" id="FungiDB:CC1G_11900"/>
<evidence type="ECO:0000313" key="2">
    <source>
        <dbReference type="Proteomes" id="UP000001861"/>
    </source>
</evidence>
<organism evidence="1 2">
    <name type="scientific">Coprinopsis cinerea (strain Okayama-7 / 130 / ATCC MYA-4618 / FGSC 9003)</name>
    <name type="common">Inky cap fungus</name>
    <name type="synonym">Hormographiella aspergillata</name>
    <dbReference type="NCBI Taxonomy" id="240176"/>
    <lineage>
        <taxon>Eukaryota</taxon>
        <taxon>Fungi</taxon>
        <taxon>Dikarya</taxon>
        <taxon>Basidiomycota</taxon>
        <taxon>Agaricomycotina</taxon>
        <taxon>Agaricomycetes</taxon>
        <taxon>Agaricomycetidae</taxon>
        <taxon>Agaricales</taxon>
        <taxon>Agaricineae</taxon>
        <taxon>Psathyrellaceae</taxon>
        <taxon>Coprinopsis</taxon>
    </lineage>
</organism>
<keyword evidence="1" id="KW-0808">Transferase</keyword>
<dbReference type="eggNOG" id="ENOG502R0N7">
    <property type="taxonomic scope" value="Eukaryota"/>
</dbReference>
<dbReference type="OMA" id="ECAICSD"/>
<keyword evidence="1" id="KW-0418">Kinase</keyword>
<gene>
    <name evidence="1" type="ORF">CC1G_11900</name>
</gene>
<protein>
    <submittedName>
        <fullName evidence="1">Protein kinase subdomain-containing protein PKL/ccin3</fullName>
    </submittedName>
</protein>
<name>A8NDB3_COPC7</name>
<comment type="caution">
    <text evidence="1">The sequence shown here is derived from an EMBL/GenBank/DDBJ whole genome shotgun (WGS) entry which is preliminary data.</text>
</comment>
<dbReference type="RefSeq" id="XP_001832736.1">
    <property type="nucleotide sequence ID" value="XM_001832684.1"/>
</dbReference>
<accession>A8NDB3</accession>
<keyword evidence="2" id="KW-1185">Reference proteome</keyword>
<dbReference type="AlphaFoldDB" id="A8NDB3"/>
<sequence length="330" mass="37507">MFSTILIHNCGSIDDKSITVSLKASPSFPGAVWYRENWEQPVPATWAAKDTSSFDGTLEIRLVERISEGRIGVTYVAQVISATQGGSDIRSTLPSTLCLKFAKPEFSRSLAREAWFYEQLESLQGISVPLSFGFFASTASEQPKFPGVDFEFEPWTDRQVLFEDTDSTPDNIDEYPSPDWLTDDVPEYYVERTFEHTHHELDSPWYRWSRNLDDNPTISVLVLELLGEPCTGWKTAADKQAIHEVMDDLAALGVVQGNLTPWNTLAFKPSPHSEPRLCLRHGVVHPWRIIDFDRSKMADPKNLSQYGSYHVLDTESMLDVATEFDFWAWE</sequence>
<dbReference type="InParanoid" id="A8NDB3"/>
<reference evidence="1 2" key="1">
    <citation type="journal article" date="2010" name="Proc. Natl. Acad. Sci. U.S.A.">
        <title>Insights into evolution of multicellular fungi from the assembled chromosomes of the mushroom Coprinopsis cinerea (Coprinus cinereus).</title>
        <authorList>
            <person name="Stajich J.E."/>
            <person name="Wilke S.K."/>
            <person name="Ahren D."/>
            <person name="Au C.H."/>
            <person name="Birren B.W."/>
            <person name="Borodovsky M."/>
            <person name="Burns C."/>
            <person name="Canback B."/>
            <person name="Casselton L.A."/>
            <person name="Cheng C.K."/>
            <person name="Deng J."/>
            <person name="Dietrich F.S."/>
            <person name="Fargo D.C."/>
            <person name="Farman M.L."/>
            <person name="Gathman A.C."/>
            <person name="Goldberg J."/>
            <person name="Guigo R."/>
            <person name="Hoegger P.J."/>
            <person name="Hooker J.B."/>
            <person name="Huggins A."/>
            <person name="James T.Y."/>
            <person name="Kamada T."/>
            <person name="Kilaru S."/>
            <person name="Kodira C."/>
            <person name="Kues U."/>
            <person name="Kupfer D."/>
            <person name="Kwan H.S."/>
            <person name="Lomsadze A."/>
            <person name="Li W."/>
            <person name="Lilly W.W."/>
            <person name="Ma L.J."/>
            <person name="Mackey A.J."/>
            <person name="Manning G."/>
            <person name="Martin F."/>
            <person name="Muraguchi H."/>
            <person name="Natvig D.O."/>
            <person name="Palmerini H."/>
            <person name="Ramesh M.A."/>
            <person name="Rehmeyer C.J."/>
            <person name="Roe B.A."/>
            <person name="Shenoy N."/>
            <person name="Stanke M."/>
            <person name="Ter-Hovhannisyan V."/>
            <person name="Tunlid A."/>
            <person name="Velagapudi R."/>
            <person name="Vision T.J."/>
            <person name="Zeng Q."/>
            <person name="Zolan M.E."/>
            <person name="Pukkila P.J."/>
        </authorList>
    </citation>
    <scope>NUCLEOTIDE SEQUENCE [LARGE SCALE GENOMIC DNA]</scope>
    <source>
        <strain evidence="2">Okayama-7 / 130 / ATCC MYA-4618 / FGSC 9003</strain>
    </source>
</reference>
<dbReference type="GO" id="GO:0016301">
    <property type="term" value="F:kinase activity"/>
    <property type="evidence" value="ECO:0007669"/>
    <property type="project" value="UniProtKB-KW"/>
</dbReference>
<dbReference type="KEGG" id="cci:CC1G_11900"/>
<proteinExistence type="predicted"/>
<evidence type="ECO:0000313" key="1">
    <source>
        <dbReference type="EMBL" id="EAU89060.1"/>
    </source>
</evidence>
<dbReference type="OrthoDB" id="3182995at2759"/>
<dbReference type="GeneID" id="6009235"/>
<dbReference type="EMBL" id="AACS02000009">
    <property type="protein sequence ID" value="EAU89060.1"/>
    <property type="molecule type" value="Genomic_DNA"/>
</dbReference>